<sequence>MRVKTVDIHSMTVMQAKSFLLQTFNKLEPGIEEVIVIHGFNQGTSLKELVLHEFKHPKIQSKYPSLNSGRTRIFIKS</sequence>
<dbReference type="Proteomes" id="UP000487649">
    <property type="component" value="Unassembled WGS sequence"/>
</dbReference>
<dbReference type="RefSeq" id="WP_006785309.1">
    <property type="nucleotide sequence ID" value="NZ_CABJBH010000015.1"/>
</dbReference>
<evidence type="ECO:0000313" key="1">
    <source>
        <dbReference type="EMBL" id="MTK21016.1"/>
    </source>
</evidence>
<gene>
    <name evidence="1" type="ORF">GMA92_06250</name>
</gene>
<dbReference type="InterPro" id="IPR036063">
    <property type="entry name" value="Smr_dom_sf"/>
</dbReference>
<accession>A0A173TI87</accession>
<dbReference type="OrthoDB" id="9810960at2"/>
<dbReference type="GeneID" id="60057964"/>
<reference evidence="1 2" key="1">
    <citation type="journal article" date="2019" name="Nat. Med.">
        <title>A library of human gut bacterial isolates paired with longitudinal multiomics data enables mechanistic microbiome research.</title>
        <authorList>
            <person name="Poyet M."/>
            <person name="Groussin M."/>
            <person name="Gibbons S.M."/>
            <person name="Avila-Pacheco J."/>
            <person name="Jiang X."/>
            <person name="Kearney S.M."/>
            <person name="Perrotta A.R."/>
            <person name="Berdy B."/>
            <person name="Zhao S."/>
            <person name="Lieberman T.D."/>
            <person name="Swanson P.K."/>
            <person name="Smith M."/>
            <person name="Roesemann S."/>
            <person name="Alexander J.E."/>
            <person name="Rich S.A."/>
            <person name="Livny J."/>
            <person name="Vlamakis H."/>
            <person name="Clish C."/>
            <person name="Bullock K."/>
            <person name="Deik A."/>
            <person name="Scott J."/>
            <person name="Pierce K.A."/>
            <person name="Xavier R.J."/>
            <person name="Alm E.J."/>
        </authorList>
    </citation>
    <scope>NUCLEOTIDE SEQUENCE [LARGE SCALE GENOMIC DNA]</scope>
    <source>
        <strain evidence="1 2">BIOML-A198</strain>
    </source>
</reference>
<dbReference type="Gene3D" id="3.30.1370.110">
    <property type="match status" value="1"/>
</dbReference>
<protein>
    <submittedName>
        <fullName evidence="1">Uncharacterized protein</fullName>
    </submittedName>
</protein>
<dbReference type="SUPFAM" id="SSF160443">
    <property type="entry name" value="SMR domain-like"/>
    <property type="match status" value="1"/>
</dbReference>
<evidence type="ECO:0000313" key="2">
    <source>
        <dbReference type="Proteomes" id="UP000487649"/>
    </source>
</evidence>
<dbReference type="EMBL" id="WMQE01000011">
    <property type="protein sequence ID" value="MTK21016.1"/>
    <property type="molecule type" value="Genomic_DNA"/>
</dbReference>
<dbReference type="AlphaFoldDB" id="A0A173TI87"/>
<organism evidence="1 2">
    <name type="scientific">Turicibacter sanguinis</name>
    <dbReference type="NCBI Taxonomy" id="154288"/>
    <lineage>
        <taxon>Bacteria</taxon>
        <taxon>Bacillati</taxon>
        <taxon>Bacillota</taxon>
        <taxon>Erysipelotrichia</taxon>
        <taxon>Erysipelotrichales</taxon>
        <taxon>Turicibacteraceae</taxon>
        <taxon>Turicibacter</taxon>
    </lineage>
</organism>
<proteinExistence type="predicted"/>
<comment type="caution">
    <text evidence="1">The sequence shown here is derived from an EMBL/GenBank/DDBJ whole genome shotgun (WGS) entry which is preliminary data.</text>
</comment>
<name>A0A173TI87_9FIRM</name>